<feature type="transmembrane region" description="Helical" evidence="8">
    <location>
        <begin position="171"/>
        <end position="193"/>
    </location>
</feature>
<feature type="transmembrane region" description="Helical" evidence="8">
    <location>
        <begin position="406"/>
        <end position="425"/>
    </location>
</feature>
<gene>
    <name evidence="9" type="ORF">CK936_16145</name>
</gene>
<feature type="transmembrane region" description="Helical" evidence="8">
    <location>
        <begin position="465"/>
        <end position="487"/>
    </location>
</feature>
<feature type="region of interest" description="Disordered" evidence="7">
    <location>
        <begin position="1"/>
        <end position="149"/>
    </location>
</feature>
<evidence type="ECO:0000256" key="3">
    <source>
        <dbReference type="ARBA" id="ARBA00022475"/>
    </source>
</evidence>
<dbReference type="PANTHER" id="PTHR23517">
    <property type="entry name" value="RESISTANCE PROTEIN MDTM, PUTATIVE-RELATED-RELATED"/>
    <property type="match status" value="1"/>
</dbReference>
<dbReference type="SUPFAM" id="SSF103473">
    <property type="entry name" value="MFS general substrate transporter"/>
    <property type="match status" value="1"/>
</dbReference>
<dbReference type="GO" id="GO:0022857">
    <property type="term" value="F:transmembrane transporter activity"/>
    <property type="evidence" value="ECO:0007669"/>
    <property type="project" value="InterPro"/>
</dbReference>
<dbReference type="InterPro" id="IPR050171">
    <property type="entry name" value="MFS_Transporters"/>
</dbReference>
<feature type="compositionally biased region" description="Basic residues" evidence="7">
    <location>
        <begin position="100"/>
        <end position="126"/>
    </location>
</feature>
<feature type="transmembrane region" description="Helical" evidence="8">
    <location>
        <begin position="205"/>
        <end position="224"/>
    </location>
</feature>
<evidence type="ECO:0000256" key="1">
    <source>
        <dbReference type="ARBA" id="ARBA00004651"/>
    </source>
</evidence>
<evidence type="ECO:0008006" key="11">
    <source>
        <dbReference type="Google" id="ProtNLM"/>
    </source>
</evidence>
<dbReference type="Proteomes" id="UP000218944">
    <property type="component" value="Unassembled WGS sequence"/>
</dbReference>
<keyword evidence="3" id="KW-1003">Cell membrane</keyword>
<protein>
    <recommendedName>
        <fullName evidence="11">MFS transporter</fullName>
    </recommendedName>
</protein>
<proteinExistence type="predicted"/>
<feature type="transmembrane region" description="Helical" evidence="8">
    <location>
        <begin position="236"/>
        <end position="269"/>
    </location>
</feature>
<feature type="transmembrane region" description="Helical" evidence="8">
    <location>
        <begin position="531"/>
        <end position="551"/>
    </location>
</feature>
<sequence length="575" mass="59533">MASRSRTRSRPHGERRSGDFRGAGPAYVVRRPGGRGPMEAAAARVGGSPATPADRSAGRRARTDRPPRGGQVPVTRRPDIRPPAPGKRRLPTDSRNGDRHSRRVRPHAGPRSGRCRLHHRGPRRDRLRNEDRGRGGPCAGPGGMRRAGNGAVTAARGRLTGLLPPSGPARIFSYAVLIDSLGTGLYVVLAPLYLTSRIGLSAGDVGVGLGIAGLVGLLSAVPVGKLADRRGSRKTLLLMYGVQAVSAGAVPFVASLAAFTVIACVGALAAQGARSAQGALIAEIGGEQRVRYRSQLTALSNAAVAIGSALAGLVINADSRAAFVMALLVNALSFAAAAGVQLLTAPGTPERRAAAGGRGIENTARPVLRDFPYIALTMVHGVLSVSLQVISLGLPLWIYRTGAGPAWLASVILTLNTVVIVLFQVRVSRSASSLSTAGRLLRHAGLLFLLGCSLPALTSRGRFDAALLLAAALVVTVGELLATAGGFEVSMTLAPEGCQGQYQGFFNLGYGASKALGPVLVTFLCIDHGPAGWAVLGVALCSPALAAPALVRRAERARVTPRRESSDPPCGRARS</sequence>
<evidence type="ECO:0000256" key="4">
    <source>
        <dbReference type="ARBA" id="ARBA00022692"/>
    </source>
</evidence>
<feature type="compositionally biased region" description="Basic and acidic residues" evidence="7">
    <location>
        <begin position="90"/>
        <end position="99"/>
    </location>
</feature>
<keyword evidence="4 8" id="KW-0812">Transmembrane</keyword>
<keyword evidence="2" id="KW-0813">Transport</keyword>
<evidence type="ECO:0000256" key="6">
    <source>
        <dbReference type="ARBA" id="ARBA00023136"/>
    </source>
</evidence>
<organism evidence="9 10">
    <name type="scientific">Streptomyces albireticuli</name>
    <dbReference type="NCBI Taxonomy" id="1940"/>
    <lineage>
        <taxon>Bacteria</taxon>
        <taxon>Bacillati</taxon>
        <taxon>Actinomycetota</taxon>
        <taxon>Actinomycetes</taxon>
        <taxon>Kitasatosporales</taxon>
        <taxon>Streptomycetaceae</taxon>
        <taxon>Streptomyces</taxon>
    </lineage>
</organism>
<dbReference type="GO" id="GO:0005886">
    <property type="term" value="C:plasma membrane"/>
    <property type="evidence" value="ECO:0007669"/>
    <property type="project" value="UniProtKB-SubCell"/>
</dbReference>
<reference evidence="9 10" key="1">
    <citation type="submission" date="2017-08" db="EMBL/GenBank/DDBJ databases">
        <title>Genome sequence of Streptomyces albireticuli NRRL B-1670.</title>
        <authorList>
            <person name="Graham D.E."/>
            <person name="Mahan K.M."/>
            <person name="Klingeman D.M."/>
            <person name="Hettich R.L."/>
            <person name="Parry R.J."/>
            <person name="Spain J.C."/>
        </authorList>
    </citation>
    <scope>NUCLEOTIDE SEQUENCE [LARGE SCALE GENOMIC DNA]</scope>
    <source>
        <strain evidence="9 10">NRRL B-1670</strain>
    </source>
</reference>
<evidence type="ECO:0000256" key="7">
    <source>
        <dbReference type="SAM" id="MobiDB-lite"/>
    </source>
</evidence>
<feature type="transmembrane region" description="Helical" evidence="8">
    <location>
        <begin position="322"/>
        <end position="343"/>
    </location>
</feature>
<dbReference type="Gene3D" id="1.20.1250.20">
    <property type="entry name" value="MFS general substrate transporter like domains"/>
    <property type="match status" value="1"/>
</dbReference>
<feature type="transmembrane region" description="Helical" evidence="8">
    <location>
        <begin position="296"/>
        <end position="315"/>
    </location>
</feature>
<evidence type="ECO:0000313" key="9">
    <source>
        <dbReference type="EMBL" id="PAU47916.1"/>
    </source>
</evidence>
<evidence type="ECO:0000256" key="5">
    <source>
        <dbReference type="ARBA" id="ARBA00022989"/>
    </source>
</evidence>
<comment type="subcellular location">
    <subcellularLocation>
        <location evidence="1">Cell membrane</location>
        <topology evidence="1">Multi-pass membrane protein</topology>
    </subcellularLocation>
</comment>
<dbReference type="InterPro" id="IPR011701">
    <property type="entry name" value="MFS"/>
</dbReference>
<accession>A0A2A2D906</accession>
<keyword evidence="10" id="KW-1185">Reference proteome</keyword>
<feature type="compositionally biased region" description="Basic residues" evidence="7">
    <location>
        <begin position="1"/>
        <end position="10"/>
    </location>
</feature>
<comment type="caution">
    <text evidence="9">The sequence shown here is derived from an EMBL/GenBank/DDBJ whole genome shotgun (WGS) entry which is preliminary data.</text>
</comment>
<feature type="transmembrane region" description="Helical" evidence="8">
    <location>
        <begin position="440"/>
        <end position="458"/>
    </location>
</feature>
<evidence type="ECO:0000256" key="2">
    <source>
        <dbReference type="ARBA" id="ARBA00022448"/>
    </source>
</evidence>
<feature type="transmembrane region" description="Helical" evidence="8">
    <location>
        <begin position="373"/>
        <end position="399"/>
    </location>
</feature>
<dbReference type="InterPro" id="IPR036259">
    <property type="entry name" value="MFS_trans_sf"/>
</dbReference>
<dbReference type="EMBL" id="NSJV01000314">
    <property type="protein sequence ID" value="PAU47916.1"/>
    <property type="molecule type" value="Genomic_DNA"/>
</dbReference>
<name>A0A2A2D906_9ACTN</name>
<dbReference type="Pfam" id="PF07690">
    <property type="entry name" value="MFS_1"/>
    <property type="match status" value="1"/>
</dbReference>
<evidence type="ECO:0000256" key="8">
    <source>
        <dbReference type="SAM" id="Phobius"/>
    </source>
</evidence>
<keyword evidence="5 8" id="KW-1133">Transmembrane helix</keyword>
<evidence type="ECO:0000313" key="10">
    <source>
        <dbReference type="Proteomes" id="UP000218944"/>
    </source>
</evidence>
<feature type="compositionally biased region" description="Gly residues" evidence="7">
    <location>
        <begin position="135"/>
        <end position="145"/>
    </location>
</feature>
<dbReference type="PANTHER" id="PTHR23517:SF2">
    <property type="entry name" value="MULTIDRUG RESISTANCE PROTEIN MDTH"/>
    <property type="match status" value="1"/>
</dbReference>
<dbReference type="AlphaFoldDB" id="A0A2A2D906"/>
<keyword evidence="6 8" id="KW-0472">Membrane</keyword>